<reference evidence="2" key="1">
    <citation type="journal article" date="2020" name="Stud. Mycol.">
        <title>101 Dothideomycetes genomes: a test case for predicting lifestyles and emergence of pathogens.</title>
        <authorList>
            <person name="Haridas S."/>
            <person name="Albert R."/>
            <person name="Binder M."/>
            <person name="Bloem J."/>
            <person name="Labutti K."/>
            <person name="Salamov A."/>
            <person name="Andreopoulos B."/>
            <person name="Baker S."/>
            <person name="Barry K."/>
            <person name="Bills G."/>
            <person name="Bluhm B."/>
            <person name="Cannon C."/>
            <person name="Castanera R."/>
            <person name="Culley D."/>
            <person name="Daum C."/>
            <person name="Ezra D."/>
            <person name="Gonzalez J."/>
            <person name="Henrissat B."/>
            <person name="Kuo A."/>
            <person name="Liang C."/>
            <person name="Lipzen A."/>
            <person name="Lutzoni F."/>
            <person name="Magnuson J."/>
            <person name="Mondo S."/>
            <person name="Nolan M."/>
            <person name="Ohm R."/>
            <person name="Pangilinan J."/>
            <person name="Park H.-J."/>
            <person name="Ramirez L."/>
            <person name="Alfaro M."/>
            <person name="Sun H."/>
            <person name="Tritt A."/>
            <person name="Yoshinaga Y."/>
            <person name="Zwiers L.-H."/>
            <person name="Turgeon B."/>
            <person name="Goodwin S."/>
            <person name="Spatafora J."/>
            <person name="Crous P."/>
            <person name="Grigoriev I."/>
        </authorList>
    </citation>
    <scope>NUCLEOTIDE SEQUENCE</scope>
    <source>
        <strain evidence="2">CBS 119925</strain>
    </source>
</reference>
<accession>A0A6A6V0C3</accession>
<evidence type="ECO:0000313" key="3">
    <source>
        <dbReference type="Proteomes" id="UP000799440"/>
    </source>
</evidence>
<name>A0A6A6V0C3_9PLEO</name>
<keyword evidence="1" id="KW-0472">Membrane</keyword>
<evidence type="ECO:0000313" key="2">
    <source>
        <dbReference type="EMBL" id="KAF2743982.1"/>
    </source>
</evidence>
<gene>
    <name evidence="2" type="ORF">M011DRAFT_470885</name>
</gene>
<dbReference type="AlphaFoldDB" id="A0A6A6V0C3"/>
<keyword evidence="1" id="KW-1133">Transmembrane helix</keyword>
<protein>
    <submittedName>
        <fullName evidence="2">Uncharacterized protein</fullName>
    </submittedName>
</protein>
<sequence>MVTTTPSPLNWPVARKFFRRNSTVISNLARSWSFWMTSNLSYSVLILTGCIQGGYSTPLIILIWNGKTFRMRTLTPWKTFRLRMRRVRRLTSGTALSTKKPSSGAVSLR</sequence>
<evidence type="ECO:0000256" key="1">
    <source>
        <dbReference type="SAM" id="Phobius"/>
    </source>
</evidence>
<proteinExistence type="predicted"/>
<keyword evidence="1" id="KW-0812">Transmembrane</keyword>
<keyword evidence="3" id="KW-1185">Reference proteome</keyword>
<feature type="transmembrane region" description="Helical" evidence="1">
    <location>
        <begin position="40"/>
        <end position="64"/>
    </location>
</feature>
<dbReference type="EMBL" id="MU006592">
    <property type="protein sequence ID" value="KAF2743982.1"/>
    <property type="molecule type" value="Genomic_DNA"/>
</dbReference>
<dbReference type="Proteomes" id="UP000799440">
    <property type="component" value="Unassembled WGS sequence"/>
</dbReference>
<organism evidence="2 3">
    <name type="scientific">Sporormia fimetaria CBS 119925</name>
    <dbReference type="NCBI Taxonomy" id="1340428"/>
    <lineage>
        <taxon>Eukaryota</taxon>
        <taxon>Fungi</taxon>
        <taxon>Dikarya</taxon>
        <taxon>Ascomycota</taxon>
        <taxon>Pezizomycotina</taxon>
        <taxon>Dothideomycetes</taxon>
        <taxon>Pleosporomycetidae</taxon>
        <taxon>Pleosporales</taxon>
        <taxon>Sporormiaceae</taxon>
        <taxon>Sporormia</taxon>
    </lineage>
</organism>